<dbReference type="Gene3D" id="2.60.34.10">
    <property type="entry name" value="Substrate Binding Domain Of DNAk, Chain A, domain 1"/>
    <property type="match status" value="1"/>
</dbReference>
<dbReference type="InterPro" id="IPR018181">
    <property type="entry name" value="Heat_shock_70_CS"/>
</dbReference>
<evidence type="ECO:0000256" key="6">
    <source>
        <dbReference type="ARBA" id="ARBA00023186"/>
    </source>
</evidence>
<dbReference type="Gene3D" id="3.30.420.40">
    <property type="match status" value="2"/>
</dbReference>
<dbReference type="PANTHER" id="PTHR19375">
    <property type="entry name" value="HEAT SHOCK PROTEIN 70KDA"/>
    <property type="match status" value="1"/>
</dbReference>
<dbReference type="AlphaFoldDB" id="A0A3A9W2A5"/>
<comment type="similarity">
    <text evidence="1">Belongs to the heat shock protein 70 family.</text>
</comment>
<sequence>MSSGTIDVGIDLGTTNSAVAVLRGVHTEVIKNNDGDETTPSAVWIDRRNRLYVGRAARDRSERDPDNTCIEFKLRMGTAGQDKRFPASGRTLTPEQLSAEVLASLRADVAARLEQEVRAAVITVPAAFGLGPCEATQRAAELAGLTFTRLLQEPAAAAHAYGFQATEENAMWLVYDFGGGTFDAAVIRLRDGEFSVVGHCGDNYLGGKLIDWRIVEELLIPEAVRQVPELAGLARGNPRWLGAVAALKQAAETAKIRLSRAPTADILVELADDTGRRFEFDHELSRADVEALAEPLVARSINLCRTALEEFGVGPADIEKTIMVGGQTAMPFLRERLADPARGLGIPLDFGHDPMTVVARGAAVFAGAQPLPADWSAPAPRAGAFSLRAEYPRVSPDLDPVVVGRVTGTEGAPTEGLAVELVNEESDPPWRSGRVPVSERGDFTSVLRAEPGRRNVFRVHVTDASGTRWPVTPDHLGYTVGAVETEPMLTHAIGVALADNQVRGLVERGARLPVRRTTPLRTTVTVDRGHGGGLIRIPVLEGERPRADRNRTIGSIEVGADRVSRAVPAGSEVRLTVEIDASRLVKVSAFVPLLDEVFETTVSLLSEPVVDTRELEMDAGAERARLAQLAERGRDVDSPVADLLLQRVVDEDLDGELDRAVDAARQDPSESGRANSRLLDLRLALDAVEDELAWPELVRQAEAVVTEVRDLIAAHGSESDKADLPLYERDIQRAIESRDADLLRQRTDRLREHAMRVLDRSGVLQPLVFDNLAAHQSSMRYPERAARLIAEGRRARDTGEEERLRSINIELQSLLPEAPPSILGGDSTVL</sequence>
<dbReference type="CDD" id="cd24029">
    <property type="entry name" value="ASKHA_NBD_HSP70_DnaK_HscA_HscC"/>
    <property type="match status" value="1"/>
</dbReference>
<comment type="caution">
    <text evidence="7">The sequence shown here is derived from an EMBL/GenBank/DDBJ whole genome shotgun (WGS) entry which is preliminary data.</text>
</comment>
<dbReference type="SUPFAM" id="SSF100920">
    <property type="entry name" value="Heat shock protein 70kD (HSP70), peptide-binding domain"/>
    <property type="match status" value="1"/>
</dbReference>
<dbReference type="OrthoDB" id="9766019at2"/>
<evidence type="ECO:0000313" key="7">
    <source>
        <dbReference type="EMBL" id="RKN06882.1"/>
    </source>
</evidence>
<dbReference type="Proteomes" id="UP000275024">
    <property type="component" value="Unassembled WGS sequence"/>
</dbReference>
<dbReference type="InterPro" id="IPR029047">
    <property type="entry name" value="HSP70_peptide-bd_sf"/>
</dbReference>
<dbReference type="Pfam" id="PF00012">
    <property type="entry name" value="HSP70"/>
    <property type="match status" value="1"/>
</dbReference>
<dbReference type="GO" id="GO:0140662">
    <property type="term" value="F:ATP-dependent protein folding chaperone"/>
    <property type="evidence" value="ECO:0007669"/>
    <property type="project" value="InterPro"/>
</dbReference>
<keyword evidence="2" id="KW-0597">Phosphoprotein</keyword>
<dbReference type="GO" id="GO:0005524">
    <property type="term" value="F:ATP binding"/>
    <property type="evidence" value="ECO:0007669"/>
    <property type="project" value="UniProtKB-KW"/>
</dbReference>
<organism evidence="7 10">
    <name type="scientific">Streptomyces radicis</name>
    <dbReference type="NCBI Taxonomy" id="1750517"/>
    <lineage>
        <taxon>Bacteria</taxon>
        <taxon>Bacillati</taxon>
        <taxon>Actinomycetota</taxon>
        <taxon>Actinomycetes</taxon>
        <taxon>Kitasatosporales</taxon>
        <taxon>Streptomycetaceae</taxon>
        <taxon>Streptomyces</taxon>
    </lineage>
</organism>
<dbReference type="InterPro" id="IPR013126">
    <property type="entry name" value="Hsp_70_fam"/>
</dbReference>
<evidence type="ECO:0000256" key="1">
    <source>
        <dbReference type="ARBA" id="ARBA00007381"/>
    </source>
</evidence>
<keyword evidence="9" id="KW-1185">Reference proteome</keyword>
<dbReference type="InterPro" id="IPR043129">
    <property type="entry name" value="ATPase_NBD"/>
</dbReference>
<dbReference type="EMBL" id="RBDY01000016">
    <property type="protein sequence ID" value="RKN19500.1"/>
    <property type="molecule type" value="Genomic_DNA"/>
</dbReference>
<keyword evidence="3" id="KW-0547">Nucleotide-binding</keyword>
<dbReference type="Gene3D" id="3.90.640.10">
    <property type="entry name" value="Actin, Chain A, domain 4"/>
    <property type="match status" value="1"/>
</dbReference>
<keyword evidence="4" id="KW-0067">ATP-binding</keyword>
<dbReference type="Proteomes" id="UP000268652">
    <property type="component" value="Unassembled WGS sequence"/>
</dbReference>
<keyword evidence="6" id="KW-0143">Chaperone</keyword>
<evidence type="ECO:0000313" key="9">
    <source>
        <dbReference type="Proteomes" id="UP000268652"/>
    </source>
</evidence>
<dbReference type="SUPFAM" id="SSF53067">
    <property type="entry name" value="Actin-like ATPase domain"/>
    <property type="match status" value="2"/>
</dbReference>
<evidence type="ECO:0000256" key="2">
    <source>
        <dbReference type="ARBA" id="ARBA00022553"/>
    </source>
</evidence>
<dbReference type="RefSeq" id="WP_120698581.1">
    <property type="nucleotide sequence ID" value="NZ_RBDX01000018.1"/>
</dbReference>
<evidence type="ECO:0000256" key="4">
    <source>
        <dbReference type="ARBA" id="ARBA00022840"/>
    </source>
</evidence>
<evidence type="ECO:0000313" key="8">
    <source>
        <dbReference type="EMBL" id="RKN19500.1"/>
    </source>
</evidence>
<dbReference type="EMBL" id="RBDX01000018">
    <property type="protein sequence ID" value="RKN06882.1"/>
    <property type="molecule type" value="Genomic_DNA"/>
</dbReference>
<gene>
    <name evidence="8" type="ORF">D7318_20495</name>
    <name evidence="7" type="ORF">D7319_21030</name>
</gene>
<dbReference type="PRINTS" id="PR00301">
    <property type="entry name" value="HEATSHOCK70"/>
</dbReference>
<dbReference type="PROSITE" id="PS00297">
    <property type="entry name" value="HSP70_1"/>
    <property type="match status" value="1"/>
</dbReference>
<accession>A0A3A9W2A5</accession>
<name>A0A3A9W2A5_9ACTN</name>
<proteinExistence type="inferred from homology"/>
<protein>
    <submittedName>
        <fullName evidence="7">Hsp70 family protein</fullName>
    </submittedName>
</protein>
<keyword evidence="5" id="KW-0346">Stress response</keyword>
<evidence type="ECO:0000256" key="5">
    <source>
        <dbReference type="ARBA" id="ARBA00023016"/>
    </source>
</evidence>
<evidence type="ECO:0000313" key="10">
    <source>
        <dbReference type="Proteomes" id="UP000275024"/>
    </source>
</evidence>
<evidence type="ECO:0000256" key="3">
    <source>
        <dbReference type="ARBA" id="ARBA00022741"/>
    </source>
</evidence>
<reference evidence="9 10" key="1">
    <citation type="submission" date="2018-09" db="EMBL/GenBank/DDBJ databases">
        <title>Streptomyces sp. nov. DS1-2, an endophytic actinomycete isolated from roots of Dendrobium scabrilingue.</title>
        <authorList>
            <person name="Kuncharoen N."/>
            <person name="Kudo T."/>
            <person name="Ohkuma M."/>
            <person name="Yuki M."/>
            <person name="Tanasupawat S."/>
        </authorList>
    </citation>
    <scope>NUCLEOTIDE SEQUENCE [LARGE SCALE GENOMIC DNA]</scope>
    <source>
        <strain evidence="7 10">AZ1-7</strain>
        <strain evidence="8 9">DS1-2</strain>
    </source>
</reference>